<dbReference type="EMBL" id="BGZK01001234">
    <property type="protein sequence ID" value="GBP75081.1"/>
    <property type="molecule type" value="Genomic_DNA"/>
</dbReference>
<evidence type="ECO:0000256" key="1">
    <source>
        <dbReference type="SAM" id="MobiDB-lite"/>
    </source>
</evidence>
<evidence type="ECO:0000313" key="2">
    <source>
        <dbReference type="EMBL" id="GBP75081.1"/>
    </source>
</evidence>
<dbReference type="OrthoDB" id="8123886at2759"/>
<organism evidence="2 3">
    <name type="scientific">Eumeta variegata</name>
    <name type="common">Bagworm moth</name>
    <name type="synonym">Eumeta japonica</name>
    <dbReference type="NCBI Taxonomy" id="151549"/>
    <lineage>
        <taxon>Eukaryota</taxon>
        <taxon>Metazoa</taxon>
        <taxon>Ecdysozoa</taxon>
        <taxon>Arthropoda</taxon>
        <taxon>Hexapoda</taxon>
        <taxon>Insecta</taxon>
        <taxon>Pterygota</taxon>
        <taxon>Neoptera</taxon>
        <taxon>Endopterygota</taxon>
        <taxon>Lepidoptera</taxon>
        <taxon>Glossata</taxon>
        <taxon>Ditrysia</taxon>
        <taxon>Tineoidea</taxon>
        <taxon>Psychidae</taxon>
        <taxon>Oiketicinae</taxon>
        <taxon>Eumeta</taxon>
    </lineage>
</organism>
<dbReference type="AlphaFoldDB" id="A0A4C1YFD2"/>
<sequence>MGIDEADVSRPPYVKYFIDRHLYAIMTRAASQNFVNNVDPKAFSPLTPVIYVALLATLKVAYHTYTLKEEREFHVVLRGHRGLPIEEVKEDLLAEDLPVQSVCLITNRAREPPTCTRIKDTDGPPACEHCKSSGHTANYLGFPRVPKRKIIIPKNKNNKKALPPRPIRPRPAEGPCARSQQICHTRK</sequence>
<feature type="region of interest" description="Disordered" evidence="1">
    <location>
        <begin position="153"/>
        <end position="187"/>
    </location>
</feature>
<accession>A0A4C1YFD2</accession>
<keyword evidence="3" id="KW-1185">Reference proteome</keyword>
<protein>
    <submittedName>
        <fullName evidence="2">Uncharacterized protein</fullName>
    </submittedName>
</protein>
<comment type="caution">
    <text evidence="2">The sequence shown here is derived from an EMBL/GenBank/DDBJ whole genome shotgun (WGS) entry which is preliminary data.</text>
</comment>
<name>A0A4C1YFD2_EUMVA</name>
<reference evidence="2 3" key="1">
    <citation type="journal article" date="2019" name="Commun. Biol.">
        <title>The bagworm genome reveals a unique fibroin gene that provides high tensile strength.</title>
        <authorList>
            <person name="Kono N."/>
            <person name="Nakamura H."/>
            <person name="Ohtoshi R."/>
            <person name="Tomita M."/>
            <person name="Numata K."/>
            <person name="Arakawa K."/>
        </authorList>
    </citation>
    <scope>NUCLEOTIDE SEQUENCE [LARGE SCALE GENOMIC DNA]</scope>
</reference>
<evidence type="ECO:0000313" key="3">
    <source>
        <dbReference type="Proteomes" id="UP000299102"/>
    </source>
</evidence>
<gene>
    <name evidence="2" type="ORF">EVAR_48762_1</name>
</gene>
<feature type="compositionally biased region" description="Polar residues" evidence="1">
    <location>
        <begin position="178"/>
        <end position="187"/>
    </location>
</feature>
<dbReference type="Proteomes" id="UP000299102">
    <property type="component" value="Unassembled WGS sequence"/>
</dbReference>
<proteinExistence type="predicted"/>